<dbReference type="SUPFAM" id="SSF54197">
    <property type="entry name" value="HIT-like"/>
    <property type="match status" value="1"/>
</dbReference>
<dbReference type="InterPro" id="IPR036265">
    <property type="entry name" value="HIT-like_sf"/>
</dbReference>
<dbReference type="InterPro" id="IPR001310">
    <property type="entry name" value="Histidine_triad_HIT"/>
</dbReference>
<feature type="domain" description="HIT" evidence="1">
    <location>
        <begin position="9"/>
        <end position="116"/>
    </location>
</feature>
<comment type="caution">
    <text evidence="2">The sequence shown here is derived from an EMBL/GenBank/DDBJ whole genome shotgun (WGS) entry which is preliminary data.</text>
</comment>
<dbReference type="PRINTS" id="PR00332">
    <property type="entry name" value="HISTRIAD"/>
</dbReference>
<protein>
    <recommendedName>
        <fullName evidence="1">HIT domain-containing protein</fullName>
    </recommendedName>
</protein>
<gene>
    <name evidence="2" type="ORF">LCGC14_0083300</name>
</gene>
<dbReference type="CDD" id="cd01277">
    <property type="entry name" value="HINT_subgroup"/>
    <property type="match status" value="1"/>
</dbReference>
<dbReference type="InterPro" id="IPR011146">
    <property type="entry name" value="HIT-like"/>
</dbReference>
<dbReference type="PROSITE" id="PS51084">
    <property type="entry name" value="HIT_2"/>
    <property type="match status" value="1"/>
</dbReference>
<dbReference type="Gene3D" id="3.30.428.10">
    <property type="entry name" value="HIT-like"/>
    <property type="match status" value="1"/>
</dbReference>
<dbReference type="EMBL" id="LAZR01000022">
    <property type="protein sequence ID" value="KKO04504.1"/>
    <property type="molecule type" value="Genomic_DNA"/>
</dbReference>
<proteinExistence type="predicted"/>
<name>A0A0F9YJ00_9ZZZZ</name>
<reference evidence="2" key="1">
    <citation type="journal article" date="2015" name="Nature">
        <title>Complex archaea that bridge the gap between prokaryotes and eukaryotes.</title>
        <authorList>
            <person name="Spang A."/>
            <person name="Saw J.H."/>
            <person name="Jorgensen S.L."/>
            <person name="Zaremba-Niedzwiedzka K."/>
            <person name="Martijn J."/>
            <person name="Lind A.E."/>
            <person name="van Eijk R."/>
            <person name="Schleper C."/>
            <person name="Guy L."/>
            <person name="Ettema T.J."/>
        </authorList>
    </citation>
    <scope>NUCLEOTIDE SEQUENCE</scope>
</reference>
<dbReference type="InterPro" id="IPR039384">
    <property type="entry name" value="HINT"/>
</dbReference>
<dbReference type="Pfam" id="PF01230">
    <property type="entry name" value="HIT"/>
    <property type="match status" value="1"/>
</dbReference>
<dbReference type="GO" id="GO:0009117">
    <property type="term" value="P:nucleotide metabolic process"/>
    <property type="evidence" value="ECO:0007669"/>
    <property type="project" value="TreeGrafter"/>
</dbReference>
<sequence>MDTYDAGNIFAKILRGELPSQILYENEAAIAIMDVMPESKGHCLVIPKTPSRNLLDATDETLAKVMPVVAKLARAVKKAFEADGVRITQFNETPAGQTVFHLHFHVVPIYDGVPLKRHAGGMLDQAVLSEQADRIRAALG</sequence>
<dbReference type="PANTHER" id="PTHR46648">
    <property type="entry name" value="HIT FAMILY PROTEIN 1"/>
    <property type="match status" value="1"/>
</dbReference>
<accession>A0A0F9YJ00</accession>
<organism evidence="2">
    <name type="scientific">marine sediment metagenome</name>
    <dbReference type="NCBI Taxonomy" id="412755"/>
    <lineage>
        <taxon>unclassified sequences</taxon>
        <taxon>metagenomes</taxon>
        <taxon>ecological metagenomes</taxon>
    </lineage>
</organism>
<dbReference type="PANTHER" id="PTHR46648:SF1">
    <property type="entry name" value="ADENOSINE 5'-MONOPHOSPHORAMIDASE HNT1"/>
    <property type="match status" value="1"/>
</dbReference>
<dbReference type="GO" id="GO:0003824">
    <property type="term" value="F:catalytic activity"/>
    <property type="evidence" value="ECO:0007669"/>
    <property type="project" value="InterPro"/>
</dbReference>
<evidence type="ECO:0000313" key="2">
    <source>
        <dbReference type="EMBL" id="KKO04504.1"/>
    </source>
</evidence>
<evidence type="ECO:0000259" key="1">
    <source>
        <dbReference type="PROSITE" id="PS51084"/>
    </source>
</evidence>
<dbReference type="AlphaFoldDB" id="A0A0F9YJ00"/>